<evidence type="ECO:0000256" key="4">
    <source>
        <dbReference type="ARBA" id="ARBA00022989"/>
    </source>
</evidence>
<evidence type="ECO:0000256" key="2">
    <source>
        <dbReference type="ARBA" id="ARBA00022475"/>
    </source>
</evidence>
<feature type="transmembrane region" description="Helical" evidence="7">
    <location>
        <begin position="312"/>
        <end position="335"/>
    </location>
</feature>
<dbReference type="InterPro" id="IPR050250">
    <property type="entry name" value="Macrolide_Exporter_MacB"/>
</dbReference>
<evidence type="ECO:0000256" key="7">
    <source>
        <dbReference type="SAM" id="Phobius"/>
    </source>
</evidence>
<keyword evidence="10" id="KW-0547">Nucleotide-binding</keyword>
<dbReference type="PANTHER" id="PTHR30572">
    <property type="entry name" value="MEMBRANE COMPONENT OF TRANSPORTER-RELATED"/>
    <property type="match status" value="1"/>
</dbReference>
<dbReference type="InterPro" id="IPR025857">
    <property type="entry name" value="MacB_PCD"/>
</dbReference>
<keyword evidence="4 7" id="KW-1133">Transmembrane helix</keyword>
<evidence type="ECO:0000313" key="11">
    <source>
        <dbReference type="Proteomes" id="UP000018130"/>
    </source>
</evidence>
<comment type="similarity">
    <text evidence="6">Belongs to the ABC-4 integral membrane protein family.</text>
</comment>
<evidence type="ECO:0000256" key="1">
    <source>
        <dbReference type="ARBA" id="ARBA00004651"/>
    </source>
</evidence>
<sequence>MSISSLDLLALTYNSLRSNPLRSVLTMLGVFMGVASVSATLNIGSISRSVMEQQLAEREAPQLMIKFRLNDGRKLQLDDMEFLKQRMRGLQAISADHWLSNDQIIFQDKQVKLAIFGVSQDYLLTSGESLLQGRFFNADDFANYQPLVVIDEFLAERLFQGENPIGKRVYAANKPYIVIGVVETKLRSGDDEPRGEIFISMSLRKVLKGSYDIGTLRLRPKNIEEIKDLEQQAKELLLQRYPGGRFWASNNINDILEQRETVTFVSRGLLLLGIITLLVGGVGVANITLASVAERTKEIGLLRAIGGTQTEIALLFILEAILLSLIGGTVAITTVHGATIIIAHRFELPYEFKLESAALALGSSLTVGLGSVFFPAVQATKLDPVKALRS</sequence>
<reference evidence="10 11" key="2">
    <citation type="submission" date="2013-09" db="EMBL/GenBank/DDBJ databases">
        <title>Whole genome comparison of six Crocosphaera watsonii strains with differing phenotypes.</title>
        <authorList>
            <person name="Bench S.R."/>
            <person name="Heller P."/>
            <person name="Frank I."/>
            <person name="Arciniega M."/>
            <person name="Shilova I.N."/>
            <person name="Zehr J.P."/>
        </authorList>
    </citation>
    <scope>NUCLEOTIDE SEQUENCE [LARGE SCALE GENOMIC DNA]</scope>
    <source>
        <strain evidence="10 11">WH 0402</strain>
    </source>
</reference>
<comment type="caution">
    <text evidence="10">The sequence shown here is derived from an EMBL/GenBank/DDBJ whole genome shotgun (WGS) entry which is preliminary data.</text>
</comment>
<keyword evidence="5 7" id="KW-0472">Membrane</keyword>
<dbReference type="GO" id="GO:0005524">
    <property type="term" value="F:ATP binding"/>
    <property type="evidence" value="ECO:0007669"/>
    <property type="project" value="UniProtKB-KW"/>
</dbReference>
<feature type="domain" description="ABC3 transporter permease C-terminal" evidence="8">
    <location>
        <begin position="271"/>
        <end position="384"/>
    </location>
</feature>
<evidence type="ECO:0000256" key="5">
    <source>
        <dbReference type="ARBA" id="ARBA00023136"/>
    </source>
</evidence>
<accession>T2JWM4</accession>
<proteinExistence type="inferred from homology"/>
<gene>
    <name evidence="10" type="ORF">CWATWH0402_3260</name>
</gene>
<name>T2JWM4_CROWT</name>
<reference evidence="10 11" key="1">
    <citation type="submission" date="2013-01" db="EMBL/GenBank/DDBJ databases">
        <authorList>
            <person name="Bench S."/>
        </authorList>
    </citation>
    <scope>NUCLEOTIDE SEQUENCE [LARGE SCALE GENOMIC DNA]</scope>
    <source>
        <strain evidence="10 11">WH 0402</strain>
    </source>
</reference>
<dbReference type="PANTHER" id="PTHR30572:SF4">
    <property type="entry name" value="ABC TRANSPORTER PERMEASE YTRF"/>
    <property type="match status" value="1"/>
</dbReference>
<dbReference type="InterPro" id="IPR003838">
    <property type="entry name" value="ABC3_permease_C"/>
</dbReference>
<evidence type="ECO:0000256" key="6">
    <source>
        <dbReference type="ARBA" id="ARBA00038076"/>
    </source>
</evidence>
<feature type="transmembrane region" description="Helical" evidence="7">
    <location>
        <begin position="356"/>
        <end position="377"/>
    </location>
</feature>
<dbReference type="AlphaFoldDB" id="T2JWM4"/>
<dbReference type="GO" id="GO:0022857">
    <property type="term" value="F:transmembrane transporter activity"/>
    <property type="evidence" value="ECO:0007669"/>
    <property type="project" value="TreeGrafter"/>
</dbReference>
<dbReference type="Pfam" id="PF02687">
    <property type="entry name" value="FtsX"/>
    <property type="match status" value="1"/>
</dbReference>
<organism evidence="10 11">
    <name type="scientific">Crocosphaera watsonii WH 0402</name>
    <dbReference type="NCBI Taxonomy" id="1284629"/>
    <lineage>
        <taxon>Bacteria</taxon>
        <taxon>Bacillati</taxon>
        <taxon>Cyanobacteriota</taxon>
        <taxon>Cyanophyceae</taxon>
        <taxon>Oscillatoriophycideae</taxon>
        <taxon>Chroococcales</taxon>
        <taxon>Aphanothecaceae</taxon>
        <taxon>Crocosphaera</taxon>
    </lineage>
</organism>
<evidence type="ECO:0000259" key="8">
    <source>
        <dbReference type="Pfam" id="PF02687"/>
    </source>
</evidence>
<dbReference type="Proteomes" id="UP000018130">
    <property type="component" value="Unassembled WGS sequence"/>
</dbReference>
<feature type="transmembrane region" description="Helical" evidence="7">
    <location>
        <begin position="269"/>
        <end position="292"/>
    </location>
</feature>
<evidence type="ECO:0000259" key="9">
    <source>
        <dbReference type="Pfam" id="PF12704"/>
    </source>
</evidence>
<keyword evidence="2" id="KW-1003">Cell membrane</keyword>
<keyword evidence="3 7" id="KW-0812">Transmembrane</keyword>
<dbReference type="EMBL" id="CAQN01001009">
    <property type="protein sequence ID" value="CCQ69615.1"/>
    <property type="molecule type" value="Genomic_DNA"/>
</dbReference>
<feature type="domain" description="MacB-like periplasmic core" evidence="9">
    <location>
        <begin position="23"/>
        <end position="233"/>
    </location>
</feature>
<evidence type="ECO:0000313" key="10">
    <source>
        <dbReference type="EMBL" id="CCQ69615.1"/>
    </source>
</evidence>
<comment type="subcellular location">
    <subcellularLocation>
        <location evidence="1">Cell membrane</location>
        <topology evidence="1">Multi-pass membrane protein</topology>
    </subcellularLocation>
</comment>
<keyword evidence="10" id="KW-0067">ATP-binding</keyword>
<feature type="transmembrane region" description="Helical" evidence="7">
    <location>
        <begin position="20"/>
        <end position="41"/>
    </location>
</feature>
<evidence type="ECO:0000256" key="3">
    <source>
        <dbReference type="ARBA" id="ARBA00022692"/>
    </source>
</evidence>
<dbReference type="Pfam" id="PF12704">
    <property type="entry name" value="MacB_PCD"/>
    <property type="match status" value="1"/>
</dbReference>
<dbReference type="GO" id="GO:0005886">
    <property type="term" value="C:plasma membrane"/>
    <property type="evidence" value="ECO:0007669"/>
    <property type="project" value="UniProtKB-SubCell"/>
</dbReference>
<protein>
    <submittedName>
        <fullName evidence="10">Macrolide specific ABC-type transporter, ATP-binding protein</fullName>
    </submittedName>
</protein>